<evidence type="ECO:0000313" key="2">
    <source>
        <dbReference type="Proteomes" id="UP000276587"/>
    </source>
</evidence>
<gene>
    <name evidence="1" type="ORF">ALQ29_05587</name>
</gene>
<keyword evidence="2" id="KW-1185">Reference proteome</keyword>
<dbReference type="Proteomes" id="UP000276587">
    <property type="component" value="Unassembled WGS sequence"/>
</dbReference>
<comment type="caution">
    <text evidence="1">The sequence shown here is derived from an EMBL/GenBank/DDBJ whole genome shotgun (WGS) entry which is preliminary data.</text>
</comment>
<dbReference type="AntiFam" id="ANF00178">
    <property type="entry name" value="Shadow ORF (opposite dhbF)"/>
</dbReference>
<name>A0A3M4B4K7_PSEMA</name>
<accession>A0A3M4B4K7</accession>
<evidence type="ECO:0000313" key="1">
    <source>
        <dbReference type="EMBL" id="RMP13365.1"/>
    </source>
</evidence>
<reference evidence="1 2" key="1">
    <citation type="submission" date="2018-08" db="EMBL/GenBank/DDBJ databases">
        <title>Recombination of ecologically and evolutionarily significant loci maintains genetic cohesion in the Pseudomonas syringae species complex.</title>
        <authorList>
            <person name="Dillon M."/>
            <person name="Thakur S."/>
            <person name="Almeida R.N.D."/>
            <person name="Weir B.S."/>
            <person name="Guttman D.S."/>
        </authorList>
    </citation>
    <scope>NUCLEOTIDE SEQUENCE [LARGE SCALE GENOMIC DNA]</scope>
    <source>
        <strain evidence="1 2">ICMP 3555</strain>
    </source>
</reference>
<dbReference type="EMBL" id="RBQF01000060">
    <property type="protein sequence ID" value="RMP13365.1"/>
    <property type="molecule type" value="Genomic_DNA"/>
</dbReference>
<dbReference type="AlphaFoldDB" id="A0A3M4B4K7"/>
<organism evidence="1 2">
    <name type="scientific">Pseudomonas marginalis pv. marginalis</name>
    <dbReference type="NCBI Taxonomy" id="97473"/>
    <lineage>
        <taxon>Bacteria</taxon>
        <taxon>Pseudomonadati</taxon>
        <taxon>Pseudomonadota</taxon>
        <taxon>Gammaproteobacteria</taxon>
        <taxon>Pseudomonadales</taxon>
        <taxon>Pseudomonadaceae</taxon>
        <taxon>Pseudomonas</taxon>
    </lineage>
</organism>
<proteinExistence type="predicted"/>
<sequence length="804" mass="88368">MPAQFEEVVGQAHTLDAKNIGPDRRNLLLQWRNRCLPGLLHRAAIGFGQRLAVKLAVGVQRHAVEEDQVRRHHVIGQLLTQGGLERFARRRMLGGGQRLGRHKVGHQLVVGRQQEGFAHRLLGQQQRFDLTQLDSETADFDLMVDATDVFDHPVGAITRQVTGAVKTLAQGAERVGDKTFSGQARALQVITGQATGTGNVQLPHGANRQQVKVTVQHIQATPRQRAANRAGSGANHGVVIAAIEHAGHHRGLGRPVGIEQAYMPQPRAPPQHRAIQRHRFAADMHLAQCAIGPWPRCQAILQEQFPIGGGQVGQGDALVDNLPVQVSAVPQLRPAQHDRRAQGQGRVQLLDKTIEVQRRELQYAVVRDQARILGRDTGEFAQCRMADGNAFWLAGGAGGVDDIRQAAGLERGRRVVLGTLRQLRVGQVDVQRRQIGRQWQAVAQVGLGQHQSHTTVVEHMHQAFTWVFRVKRHVGAARLEHRQQADHHGKGTLDRDAHQHLRAYALGDQVVRQAIGLAVQFTVAERLLIQGQCLARRMFAGLGLEQLVHGMRCGDGGGGIPVLEHPLLFGGIEHRQRAKTAAWCTHCRLEQVLPMLRQAFDGCAFEQVGGVGQRRPEAFGGLMGVQAQVEMRGLALPIQLRHPQARQLLAIAPALGVGLVVEHHLEQRVMAQAAFRLQRYHQLFKRQVLVRLGFQGAALGLLQQFGEAHLPVKIGLEHLGVDEKADQPLGFHAVAVGIRHADADVRLAAVAKQQGLERGQQQHERGHALLLGQALDTGHQVRRQMHLQAGAAMALLRRARMVEG</sequence>
<protein>
    <submittedName>
        <fullName evidence="1">Uncharacterized protein</fullName>
    </submittedName>
</protein>